<dbReference type="EMBL" id="BARU01020274">
    <property type="protein sequence ID" value="GAH61440.1"/>
    <property type="molecule type" value="Genomic_DNA"/>
</dbReference>
<name>X1HWI7_9ZZZZ</name>
<accession>X1HWI7</accession>
<reference evidence="1" key="1">
    <citation type="journal article" date="2014" name="Front. Microbiol.">
        <title>High frequency of phylogenetically diverse reductive dehalogenase-homologous genes in deep subseafloor sedimentary metagenomes.</title>
        <authorList>
            <person name="Kawai M."/>
            <person name="Futagami T."/>
            <person name="Toyoda A."/>
            <person name="Takaki Y."/>
            <person name="Nishi S."/>
            <person name="Hori S."/>
            <person name="Arai W."/>
            <person name="Tsubouchi T."/>
            <person name="Morono Y."/>
            <person name="Uchiyama I."/>
            <person name="Ito T."/>
            <person name="Fujiyama A."/>
            <person name="Inagaki F."/>
            <person name="Takami H."/>
        </authorList>
    </citation>
    <scope>NUCLEOTIDE SEQUENCE</scope>
    <source>
        <strain evidence="1">Expedition CK06-06</strain>
    </source>
</reference>
<sequence length="286" mass="33437">WYLAYLITLKYLEKVGNTILLLDDPAVFLHEKGQRDFLRTLEEISETNQIFYTTHLISLFEENNLEKVMLVNADENTRSSFVLKPWKSDQKHVAAPIYHSLGFDKLIFENVKKVLFVEGISDKFILEGLKPHLKKLGEYHIHPISGGNKLEDSEIVKELNLLKCLNKYTEINSYFILDGDRILIFNTDSESTNEADNIIYLGNENQEIEDLIDFDFYIESVQDYYRNIFLDNEKRIEFFQKTMTEFKENNKVKGKQENSSEKVTKRLSELFTRKNFGGFSKVGVSI</sequence>
<dbReference type="PANTHER" id="PTHR43581:SF4">
    <property type="entry name" value="ATP_GTP PHOSPHATASE"/>
    <property type="match status" value="1"/>
</dbReference>
<proteinExistence type="predicted"/>
<evidence type="ECO:0008006" key="2">
    <source>
        <dbReference type="Google" id="ProtNLM"/>
    </source>
</evidence>
<gene>
    <name evidence="1" type="ORF">S03H2_33321</name>
</gene>
<dbReference type="InterPro" id="IPR051396">
    <property type="entry name" value="Bact_Antivir_Def_Nuclease"/>
</dbReference>
<comment type="caution">
    <text evidence="1">The sequence shown here is derived from an EMBL/GenBank/DDBJ whole genome shotgun (WGS) entry which is preliminary data.</text>
</comment>
<feature type="non-terminal residue" evidence="1">
    <location>
        <position position="1"/>
    </location>
</feature>
<dbReference type="SUPFAM" id="SSF52540">
    <property type="entry name" value="P-loop containing nucleoside triphosphate hydrolases"/>
    <property type="match status" value="1"/>
</dbReference>
<organism evidence="1">
    <name type="scientific">marine sediment metagenome</name>
    <dbReference type="NCBI Taxonomy" id="412755"/>
    <lineage>
        <taxon>unclassified sequences</taxon>
        <taxon>metagenomes</taxon>
        <taxon>ecological metagenomes</taxon>
    </lineage>
</organism>
<dbReference type="InterPro" id="IPR027417">
    <property type="entry name" value="P-loop_NTPase"/>
</dbReference>
<evidence type="ECO:0000313" key="1">
    <source>
        <dbReference type="EMBL" id="GAH61440.1"/>
    </source>
</evidence>
<dbReference type="AlphaFoldDB" id="X1HWI7"/>
<dbReference type="PANTHER" id="PTHR43581">
    <property type="entry name" value="ATP/GTP PHOSPHATASE"/>
    <property type="match status" value="1"/>
</dbReference>
<feature type="non-terminal residue" evidence="1">
    <location>
        <position position="286"/>
    </location>
</feature>
<dbReference type="Gene3D" id="3.40.50.300">
    <property type="entry name" value="P-loop containing nucleotide triphosphate hydrolases"/>
    <property type="match status" value="1"/>
</dbReference>
<protein>
    <recommendedName>
        <fullName evidence="2">ATPase AAA-type core domain-containing protein</fullName>
    </recommendedName>
</protein>